<protein>
    <recommendedName>
        <fullName evidence="3">FaeA-like protein</fullName>
    </recommendedName>
</protein>
<accession>A0A380PQF0</accession>
<evidence type="ECO:0000313" key="1">
    <source>
        <dbReference type="EMBL" id="SUP75855.1"/>
    </source>
</evidence>
<evidence type="ECO:0000313" key="2">
    <source>
        <dbReference type="Proteomes" id="UP000254835"/>
    </source>
</evidence>
<dbReference type="InterPro" id="IPR036388">
    <property type="entry name" value="WH-like_DNA-bd_sf"/>
</dbReference>
<dbReference type="EMBL" id="UHJA01000001">
    <property type="protein sequence ID" value="SUP75855.1"/>
    <property type="molecule type" value="Genomic_DNA"/>
</dbReference>
<dbReference type="RefSeq" id="WP_050413937.1">
    <property type="nucleotide sequence ID" value="NZ_CP023964.1"/>
</dbReference>
<name>A0A380PQF0_YERFR</name>
<dbReference type="GeneID" id="57906960"/>
<dbReference type="AlphaFoldDB" id="A0A380PQF0"/>
<sequence length="101" mass="11536">MNNEAIKCNDRESQILAQLRELCLARMGPGALPHLPPPERWPKTREVADQSDEDIYATRTLLLALEKKGKVHCTHRSINNSLRWFINVEDMLSDLNEQAGI</sequence>
<evidence type="ECO:0008006" key="3">
    <source>
        <dbReference type="Google" id="ProtNLM"/>
    </source>
</evidence>
<dbReference type="Proteomes" id="UP000254835">
    <property type="component" value="Unassembled WGS sequence"/>
</dbReference>
<dbReference type="Gene3D" id="1.10.10.10">
    <property type="entry name" value="Winged helix-like DNA-binding domain superfamily/Winged helix DNA-binding domain"/>
    <property type="match status" value="1"/>
</dbReference>
<proteinExistence type="predicted"/>
<organism evidence="1 2">
    <name type="scientific">Yersinia frederiksenii</name>
    <dbReference type="NCBI Taxonomy" id="29484"/>
    <lineage>
        <taxon>Bacteria</taxon>
        <taxon>Pseudomonadati</taxon>
        <taxon>Pseudomonadota</taxon>
        <taxon>Gammaproteobacteria</taxon>
        <taxon>Enterobacterales</taxon>
        <taxon>Yersiniaceae</taxon>
        <taxon>Yersinia</taxon>
    </lineage>
</organism>
<reference evidence="1 2" key="1">
    <citation type="submission" date="2018-06" db="EMBL/GenBank/DDBJ databases">
        <authorList>
            <consortium name="Pathogen Informatics"/>
            <person name="Doyle S."/>
        </authorList>
    </citation>
    <scope>NUCLEOTIDE SEQUENCE [LARGE SCALE GENOMIC DNA]</scope>
    <source>
        <strain evidence="1 2">NCTC11470</strain>
    </source>
</reference>
<gene>
    <name evidence="1" type="ORF">NCTC11470_00874</name>
</gene>
<dbReference type="OrthoDB" id="6555711at2"/>